<organism evidence="9">
    <name type="scientific">Brassica napus</name>
    <name type="common">Rape</name>
    <dbReference type="NCBI Taxonomy" id="3708"/>
    <lineage>
        <taxon>Eukaryota</taxon>
        <taxon>Viridiplantae</taxon>
        <taxon>Streptophyta</taxon>
        <taxon>Embryophyta</taxon>
        <taxon>Tracheophyta</taxon>
        <taxon>Spermatophyta</taxon>
        <taxon>Magnoliopsida</taxon>
        <taxon>eudicotyledons</taxon>
        <taxon>Gunneridae</taxon>
        <taxon>Pentapetalae</taxon>
        <taxon>rosids</taxon>
        <taxon>malvids</taxon>
        <taxon>Brassicales</taxon>
        <taxon>Brassicaceae</taxon>
        <taxon>Brassiceae</taxon>
        <taxon>Brassica</taxon>
    </lineage>
</organism>
<dbReference type="GO" id="GO:0016020">
    <property type="term" value="C:membrane"/>
    <property type="evidence" value="ECO:0007669"/>
    <property type="project" value="InterPro"/>
</dbReference>
<keyword evidence="3" id="KW-0813">Transport</keyword>
<dbReference type="GO" id="GO:0012505">
    <property type="term" value="C:endomembrane system"/>
    <property type="evidence" value="ECO:0007669"/>
    <property type="project" value="UniProtKB-SubCell"/>
</dbReference>
<comment type="subcellular location">
    <subcellularLocation>
        <location evidence="1">Endomembrane system</location>
        <topology evidence="1">Multi-pass membrane protein</topology>
    </subcellularLocation>
</comment>
<evidence type="ECO:0000256" key="8">
    <source>
        <dbReference type="ARBA" id="ARBA00023136"/>
    </source>
</evidence>
<gene>
    <name evidence="9" type="ORF">DARMORV10_A06P29600.1</name>
</gene>
<dbReference type="InterPro" id="IPR047664">
    <property type="entry name" value="SWEET"/>
</dbReference>
<dbReference type="Gene3D" id="1.20.1280.290">
    <property type="match status" value="1"/>
</dbReference>
<keyword evidence="8" id="KW-0472">Membrane</keyword>
<evidence type="ECO:0000256" key="4">
    <source>
        <dbReference type="ARBA" id="ARBA00022597"/>
    </source>
</evidence>
<evidence type="ECO:0000256" key="3">
    <source>
        <dbReference type="ARBA" id="ARBA00022448"/>
    </source>
</evidence>
<dbReference type="InterPro" id="IPR004316">
    <property type="entry name" value="SWEET_rpt"/>
</dbReference>
<evidence type="ECO:0000256" key="5">
    <source>
        <dbReference type="ARBA" id="ARBA00022692"/>
    </source>
</evidence>
<reference evidence="9" key="1">
    <citation type="submission" date="2021-01" db="EMBL/GenBank/DDBJ databases">
        <authorList>
            <consortium name="Genoscope - CEA"/>
            <person name="William W."/>
        </authorList>
    </citation>
    <scope>NUCLEOTIDE SEQUENCE</scope>
</reference>
<proteinExistence type="inferred from homology"/>
<keyword evidence="7" id="KW-1133">Transmembrane helix</keyword>
<keyword evidence="6" id="KW-0677">Repeat</keyword>
<dbReference type="AlphaFoldDB" id="A0A816SN53"/>
<dbReference type="Pfam" id="PF03083">
    <property type="entry name" value="MtN3_slv"/>
    <property type="match status" value="1"/>
</dbReference>
<dbReference type="Proteomes" id="UP001295469">
    <property type="component" value="Chromosome A06"/>
</dbReference>
<evidence type="ECO:0000313" key="9">
    <source>
        <dbReference type="EMBL" id="CAF2087559.1"/>
    </source>
</evidence>
<name>A0A816SN53_BRANA</name>
<evidence type="ECO:0000256" key="6">
    <source>
        <dbReference type="ARBA" id="ARBA00022737"/>
    </source>
</evidence>
<evidence type="ECO:0000256" key="1">
    <source>
        <dbReference type="ARBA" id="ARBA00004127"/>
    </source>
</evidence>
<dbReference type="EMBL" id="HG994360">
    <property type="protein sequence ID" value="CAF2087559.1"/>
    <property type="molecule type" value="Genomic_DNA"/>
</dbReference>
<evidence type="ECO:0000256" key="2">
    <source>
        <dbReference type="ARBA" id="ARBA00007809"/>
    </source>
</evidence>
<keyword evidence="5" id="KW-0812">Transmembrane</keyword>
<protein>
    <submittedName>
        <fullName evidence="9">(rape) hypothetical protein</fullName>
    </submittedName>
</protein>
<evidence type="ECO:0000256" key="7">
    <source>
        <dbReference type="ARBA" id="ARBA00022989"/>
    </source>
</evidence>
<dbReference type="GO" id="GO:0051119">
    <property type="term" value="F:sugar transmembrane transporter activity"/>
    <property type="evidence" value="ECO:0007669"/>
    <property type="project" value="InterPro"/>
</dbReference>
<accession>A0A816SN53</accession>
<sequence>MPLFLSLASLMNGIVWVIYACLKFDPYILIPNGLGSISGIVQQLYYTQLTIKQRTVTMKMMIKKRATQMLK</sequence>
<dbReference type="PANTHER" id="PTHR10791">
    <property type="entry name" value="RAG1-ACTIVATING PROTEIN 1"/>
    <property type="match status" value="1"/>
</dbReference>
<comment type="similarity">
    <text evidence="2">Belongs to the SWEET sugar transporter family.</text>
</comment>
<dbReference type="PANTHER" id="PTHR10791:SF159">
    <property type="entry name" value="BIDIRECTIONAL SUGAR TRANSPORTER SWEET5"/>
    <property type="match status" value="1"/>
</dbReference>
<keyword evidence="4" id="KW-0762">Sugar transport</keyword>